<dbReference type="Gene3D" id="3.10.50.40">
    <property type="match status" value="2"/>
</dbReference>
<dbReference type="InterPro" id="IPR046357">
    <property type="entry name" value="PPIase_dom_sf"/>
</dbReference>
<dbReference type="PROSITE" id="PS50198">
    <property type="entry name" value="PPIC_PPIASE_2"/>
    <property type="match status" value="2"/>
</dbReference>
<gene>
    <name evidence="2" type="ORF">METZ01_LOCUS327980</name>
</gene>
<dbReference type="InterPro" id="IPR050245">
    <property type="entry name" value="PrsA_foldase"/>
</dbReference>
<dbReference type="InterPro" id="IPR000297">
    <property type="entry name" value="PPIase_PpiC"/>
</dbReference>
<feature type="domain" description="PpiC" evidence="1">
    <location>
        <begin position="112"/>
        <end position="214"/>
    </location>
</feature>
<organism evidence="2">
    <name type="scientific">marine metagenome</name>
    <dbReference type="NCBI Taxonomy" id="408172"/>
    <lineage>
        <taxon>unclassified sequences</taxon>
        <taxon>metagenomes</taxon>
        <taxon>ecological metagenomes</taxon>
    </lineage>
</organism>
<evidence type="ECO:0000259" key="1">
    <source>
        <dbReference type="PROSITE" id="PS50198"/>
    </source>
</evidence>
<dbReference type="Pfam" id="PF00639">
    <property type="entry name" value="Rotamase"/>
    <property type="match status" value="2"/>
</dbReference>
<sequence>YQDSLGFLPTLYRINHIQLSIGPSSESVSSALSKINKLRLKITSGESFRSLAVAHSEDAGTSPQGGDLGYVQRGTLVSEFESVAFTQDVGLVSEPILTKFGFHLIETIDRQGEKAKIRHILIKPEITASDEIRVFDFALTLKDSLLNFDTFKQFAKTYSDDKITKDISGDLGWVDLSSFPIPEFALAIQAESSTGVCSSPIKTSAGYHLIWISDVRPGGKPNLLDHWPEVESMALNQKKLIWFKDWLKQAKSLLFISIYDGS</sequence>
<dbReference type="EMBL" id="UINC01108775">
    <property type="protein sequence ID" value="SVC75126.1"/>
    <property type="molecule type" value="Genomic_DNA"/>
</dbReference>
<dbReference type="SUPFAM" id="SSF54534">
    <property type="entry name" value="FKBP-like"/>
    <property type="match status" value="2"/>
</dbReference>
<dbReference type="PANTHER" id="PTHR47245:SF2">
    <property type="entry name" value="PEPTIDYL-PROLYL CIS-TRANS ISOMERASE HP_0175-RELATED"/>
    <property type="match status" value="1"/>
</dbReference>
<dbReference type="GO" id="GO:0003755">
    <property type="term" value="F:peptidyl-prolyl cis-trans isomerase activity"/>
    <property type="evidence" value="ECO:0007669"/>
    <property type="project" value="InterPro"/>
</dbReference>
<dbReference type="PANTHER" id="PTHR47245">
    <property type="entry name" value="PEPTIDYLPROLYL ISOMERASE"/>
    <property type="match status" value="1"/>
</dbReference>
<feature type="domain" description="PpiC" evidence="1">
    <location>
        <begin position="9"/>
        <end position="109"/>
    </location>
</feature>
<reference evidence="2" key="1">
    <citation type="submission" date="2018-05" db="EMBL/GenBank/DDBJ databases">
        <authorList>
            <person name="Lanie J.A."/>
            <person name="Ng W.-L."/>
            <person name="Kazmierczak K.M."/>
            <person name="Andrzejewski T.M."/>
            <person name="Davidsen T.M."/>
            <person name="Wayne K.J."/>
            <person name="Tettelin H."/>
            <person name="Glass J.I."/>
            <person name="Rusch D."/>
            <person name="Podicherti R."/>
            <person name="Tsui H.-C.T."/>
            <person name="Winkler M.E."/>
        </authorList>
    </citation>
    <scope>NUCLEOTIDE SEQUENCE</scope>
</reference>
<proteinExistence type="predicted"/>
<name>A0A382PPE1_9ZZZZ</name>
<accession>A0A382PPE1</accession>
<dbReference type="AlphaFoldDB" id="A0A382PPE1"/>
<protein>
    <recommendedName>
        <fullName evidence="1">PpiC domain-containing protein</fullName>
    </recommendedName>
</protein>
<evidence type="ECO:0000313" key="2">
    <source>
        <dbReference type="EMBL" id="SVC75126.1"/>
    </source>
</evidence>
<feature type="non-terminal residue" evidence="2">
    <location>
        <position position="1"/>
    </location>
</feature>